<name>A0A0H1BBI2_9EURO</name>
<feature type="non-terminal residue" evidence="2">
    <location>
        <position position="130"/>
    </location>
</feature>
<evidence type="ECO:0000313" key="2">
    <source>
        <dbReference type="EMBL" id="KLJ08468.1"/>
    </source>
</evidence>
<feature type="region of interest" description="Disordered" evidence="1">
    <location>
        <begin position="1"/>
        <end position="39"/>
    </location>
</feature>
<feature type="compositionally biased region" description="Polar residues" evidence="1">
    <location>
        <begin position="16"/>
        <end position="39"/>
    </location>
</feature>
<reference evidence="3" key="1">
    <citation type="journal article" date="2015" name="PLoS Genet.">
        <title>The dynamic genome and transcriptome of the human fungal pathogen Blastomyces and close relative Emmonsia.</title>
        <authorList>
            <person name="Munoz J.F."/>
            <person name="Gauthier G.M."/>
            <person name="Desjardins C.A."/>
            <person name="Gallo J.E."/>
            <person name="Holder J."/>
            <person name="Sullivan T.D."/>
            <person name="Marty A.J."/>
            <person name="Carmen J.C."/>
            <person name="Chen Z."/>
            <person name="Ding L."/>
            <person name="Gujja S."/>
            <person name="Magrini V."/>
            <person name="Misas E."/>
            <person name="Mitreva M."/>
            <person name="Priest M."/>
            <person name="Saif S."/>
            <person name="Whiston E.A."/>
            <person name="Young S."/>
            <person name="Zeng Q."/>
            <person name="Goldman W.E."/>
            <person name="Mardis E.R."/>
            <person name="Taylor J.W."/>
            <person name="McEwen J.G."/>
            <person name="Clay O.K."/>
            <person name="Klein B.S."/>
            <person name="Cuomo C.A."/>
        </authorList>
    </citation>
    <scope>NUCLEOTIDE SEQUENCE [LARGE SCALE GENOMIC DNA]</scope>
    <source>
        <strain evidence="3">UAMH 139</strain>
    </source>
</reference>
<evidence type="ECO:0000256" key="1">
    <source>
        <dbReference type="SAM" id="MobiDB-lite"/>
    </source>
</evidence>
<dbReference type="Proteomes" id="UP000053573">
    <property type="component" value="Unassembled WGS sequence"/>
</dbReference>
<sequence>PYGRQRISSPHRSRQPQHNAVATQPQTHPERPSSISIRPQTHSRLYSRFPIVSVTIGAVGRRYIPRRARNIPPPPLLELGIKRVSPEQHLKKTVLSLSPFARQWADKRRLSRTPIRRSFCSVTSCGTWQF</sequence>
<accession>A0A0H1BBI2</accession>
<evidence type="ECO:0000313" key="3">
    <source>
        <dbReference type="Proteomes" id="UP000053573"/>
    </source>
</evidence>
<comment type="caution">
    <text evidence="2">The sequence shown here is derived from an EMBL/GenBank/DDBJ whole genome shotgun (WGS) entry which is preliminary data.</text>
</comment>
<gene>
    <name evidence="2" type="ORF">EMPG_16097</name>
</gene>
<keyword evidence="3" id="KW-1185">Reference proteome</keyword>
<proteinExistence type="predicted"/>
<dbReference type="AlphaFoldDB" id="A0A0H1BBI2"/>
<organism evidence="2 3">
    <name type="scientific">Blastomyces silverae</name>
    <dbReference type="NCBI Taxonomy" id="2060906"/>
    <lineage>
        <taxon>Eukaryota</taxon>
        <taxon>Fungi</taxon>
        <taxon>Dikarya</taxon>
        <taxon>Ascomycota</taxon>
        <taxon>Pezizomycotina</taxon>
        <taxon>Eurotiomycetes</taxon>
        <taxon>Eurotiomycetidae</taxon>
        <taxon>Onygenales</taxon>
        <taxon>Ajellomycetaceae</taxon>
        <taxon>Blastomyces</taxon>
    </lineage>
</organism>
<dbReference type="EMBL" id="LDEV01002589">
    <property type="protein sequence ID" value="KLJ08468.1"/>
    <property type="molecule type" value="Genomic_DNA"/>
</dbReference>
<protein>
    <submittedName>
        <fullName evidence="2">Uncharacterized protein</fullName>
    </submittedName>
</protein>
<feature type="non-terminal residue" evidence="2">
    <location>
        <position position="1"/>
    </location>
</feature>